<keyword evidence="2" id="KW-0732">Signal</keyword>
<feature type="domain" description="WxL Interacting Protein peptidoglycan binding" evidence="3">
    <location>
        <begin position="33"/>
        <end position="162"/>
    </location>
</feature>
<sequence>MKKIVLLILGCAMLVLAPKAEAEEGLDNQAMDFSAQAIPSEAQKQNRKDLSYWWLDISDEKEFVLYIEITNGKVENTFDISANQAITNENLVIDYSLENRESQEYLYRAPSFDFYKNVKIGEEGTRGKIKVTLAPYERRRIPITISLSQELSGQAIGGINVSRHTKEAERTGGILNVYNRAFALVLDTGEVQASSLKLSLGKLEVAAQTLQLINPNHRILSGISVDAVITADSGEKVSELKTRQGVIVPQAKITLPLNNEKRLERGEEYKLSMRVKIPEEEKEQRIEYTLIVDNEDNITAEPVHDQPQITKIFVIAASIFFIISLFSFAVFKGRKKQTDNSM</sequence>
<feature type="transmembrane region" description="Helical" evidence="1">
    <location>
        <begin position="312"/>
        <end position="331"/>
    </location>
</feature>
<evidence type="ECO:0000313" key="4">
    <source>
        <dbReference type="EMBL" id="MEY8537476.1"/>
    </source>
</evidence>
<dbReference type="Pfam" id="PF06030">
    <property type="entry name" value="WxLIP_PGBD"/>
    <property type="match status" value="1"/>
</dbReference>
<feature type="signal peptide" evidence="2">
    <location>
        <begin position="1"/>
        <end position="22"/>
    </location>
</feature>
<keyword evidence="1" id="KW-1133">Transmembrane helix</keyword>
<organism evidence="4 5">
    <name type="scientific">Lactococcus muris</name>
    <dbReference type="NCBI Taxonomy" id="2941330"/>
    <lineage>
        <taxon>Bacteria</taxon>
        <taxon>Bacillati</taxon>
        <taxon>Bacillota</taxon>
        <taxon>Bacilli</taxon>
        <taxon>Lactobacillales</taxon>
        <taxon>Streptococcaceae</taxon>
        <taxon>Lactococcus</taxon>
    </lineage>
</organism>
<keyword evidence="1" id="KW-0812">Transmembrane</keyword>
<evidence type="ECO:0000256" key="1">
    <source>
        <dbReference type="SAM" id="Phobius"/>
    </source>
</evidence>
<dbReference type="Proteomes" id="UP001565242">
    <property type="component" value="Unassembled WGS sequence"/>
</dbReference>
<protein>
    <submittedName>
        <fullName evidence="4">DUF916 domain-containing protein</fullName>
    </submittedName>
</protein>
<evidence type="ECO:0000256" key="2">
    <source>
        <dbReference type="SAM" id="SignalP"/>
    </source>
</evidence>
<reference evidence="4 5" key="1">
    <citation type="submission" date="2024-03" db="EMBL/GenBank/DDBJ databases">
        <title>Mouse gut bacterial collection (mGBC) of GemPharmatech.</title>
        <authorList>
            <person name="He Y."/>
            <person name="Dong L."/>
            <person name="Wu D."/>
            <person name="Gao X."/>
            <person name="Lin Z."/>
        </authorList>
    </citation>
    <scope>NUCLEOTIDE SEQUENCE [LARGE SCALE GENOMIC DNA]</scope>
    <source>
        <strain evidence="4 5">20-218</strain>
    </source>
</reference>
<gene>
    <name evidence="4" type="ORF">AALM99_03305</name>
</gene>
<dbReference type="EMBL" id="JBCLSQ010000006">
    <property type="protein sequence ID" value="MEY8537476.1"/>
    <property type="molecule type" value="Genomic_DNA"/>
</dbReference>
<dbReference type="RefSeq" id="WP_202230858.1">
    <property type="nucleotide sequence ID" value="NZ_JBCLSQ010000006.1"/>
</dbReference>
<keyword evidence="5" id="KW-1185">Reference proteome</keyword>
<comment type="caution">
    <text evidence="4">The sequence shown here is derived from an EMBL/GenBank/DDBJ whole genome shotgun (WGS) entry which is preliminary data.</text>
</comment>
<name>A0ABV4D6V7_9LACT</name>
<feature type="chain" id="PRO_5047419281" evidence="2">
    <location>
        <begin position="23"/>
        <end position="342"/>
    </location>
</feature>
<keyword evidence="1" id="KW-0472">Membrane</keyword>
<dbReference type="InterPro" id="IPR010317">
    <property type="entry name" value="WxLIP_PGBD"/>
</dbReference>
<evidence type="ECO:0000259" key="3">
    <source>
        <dbReference type="Pfam" id="PF06030"/>
    </source>
</evidence>
<evidence type="ECO:0000313" key="5">
    <source>
        <dbReference type="Proteomes" id="UP001565242"/>
    </source>
</evidence>
<accession>A0ABV4D6V7</accession>
<proteinExistence type="predicted"/>